<evidence type="ECO:0000313" key="11">
    <source>
        <dbReference type="Proteomes" id="UP000002036"/>
    </source>
</evidence>
<evidence type="ECO:0000256" key="8">
    <source>
        <dbReference type="ARBA" id="ARBA00024196"/>
    </source>
</evidence>
<dbReference type="HOGENOM" id="CLU_061027_3_0_1"/>
<evidence type="ECO:0000256" key="2">
    <source>
        <dbReference type="ARBA" id="ARBA00022614"/>
    </source>
</evidence>
<dbReference type="FunFam" id="3.80.10.10:FF:000629">
    <property type="entry name" value="U2 snRNP component"/>
    <property type="match status" value="1"/>
</dbReference>
<dbReference type="PANTHER" id="PTHR10552:SF6">
    <property type="entry name" value="U2 SMALL NUCLEAR RIBONUCLEOPROTEIN A"/>
    <property type="match status" value="1"/>
</dbReference>
<evidence type="ECO:0000256" key="7">
    <source>
        <dbReference type="ARBA" id="ARBA00023242"/>
    </source>
</evidence>
<dbReference type="Proteomes" id="UP000002036">
    <property type="component" value="Chromosome H"/>
</dbReference>
<keyword evidence="11" id="KW-1185">Reference proteome</keyword>
<reference evidence="10 11" key="1">
    <citation type="journal article" date="2009" name="Genome Res.">
        <title>Comparative genomics of protoploid Saccharomycetaceae.</title>
        <authorList>
            <consortium name="The Genolevures Consortium"/>
            <person name="Souciet J.-L."/>
            <person name="Dujon B."/>
            <person name="Gaillardin C."/>
            <person name="Johnston M."/>
            <person name="Baret P.V."/>
            <person name="Cliften P."/>
            <person name="Sherman D.J."/>
            <person name="Weissenbach J."/>
            <person name="Westhof E."/>
            <person name="Wincker P."/>
            <person name="Jubin C."/>
            <person name="Poulain J."/>
            <person name="Barbe V."/>
            <person name="Segurens B."/>
            <person name="Artiguenave F."/>
            <person name="Anthouard V."/>
            <person name="Vacherie B."/>
            <person name="Val M.-E."/>
            <person name="Fulton R.S."/>
            <person name="Minx P."/>
            <person name="Wilson R."/>
            <person name="Durrens P."/>
            <person name="Jean G."/>
            <person name="Marck C."/>
            <person name="Martin T."/>
            <person name="Nikolski M."/>
            <person name="Rolland T."/>
            <person name="Seret M.-L."/>
            <person name="Casaregola S."/>
            <person name="Despons L."/>
            <person name="Fairhead C."/>
            <person name="Fischer G."/>
            <person name="Lafontaine I."/>
            <person name="Leh V."/>
            <person name="Lemaire M."/>
            <person name="de Montigny J."/>
            <person name="Neuveglise C."/>
            <person name="Thierry A."/>
            <person name="Blanc-Lenfle I."/>
            <person name="Bleykasten C."/>
            <person name="Diffels J."/>
            <person name="Fritsch E."/>
            <person name="Frangeul L."/>
            <person name="Goeffon A."/>
            <person name="Jauniaux N."/>
            <person name="Kachouri-Lafond R."/>
            <person name="Payen C."/>
            <person name="Potier S."/>
            <person name="Pribylova L."/>
            <person name="Ozanne C."/>
            <person name="Richard G.-F."/>
            <person name="Sacerdot C."/>
            <person name="Straub M.-L."/>
            <person name="Talla E."/>
        </authorList>
    </citation>
    <scope>NUCLEOTIDE SEQUENCE [LARGE SCALE GENOMIC DNA]</scope>
    <source>
        <strain evidence="11">ATCC 56472 / CBS 6340 / NRRL Y-8284</strain>
    </source>
</reference>
<evidence type="ECO:0000256" key="6">
    <source>
        <dbReference type="ARBA" id="ARBA00023187"/>
    </source>
</evidence>
<proteinExistence type="inferred from homology"/>
<dbReference type="OMA" id="CHLEDYR"/>
<dbReference type="STRING" id="559295.C5E2C4"/>
<dbReference type="AlphaFoldDB" id="C5E2C4"/>
<dbReference type="eggNOG" id="KOG1644">
    <property type="taxonomic scope" value="Eukaryota"/>
</dbReference>
<keyword evidence="4" id="KW-0747">Spliceosome</keyword>
<dbReference type="InterPro" id="IPR001611">
    <property type="entry name" value="Leu-rich_rpt"/>
</dbReference>
<evidence type="ECO:0000256" key="1">
    <source>
        <dbReference type="ARBA" id="ARBA00004123"/>
    </source>
</evidence>
<dbReference type="KEGG" id="lth:KLTH0H03806g"/>
<dbReference type="FunCoup" id="C5E2C4">
    <property type="interactions" value="1371"/>
</dbReference>
<dbReference type="SUPFAM" id="SSF52058">
    <property type="entry name" value="L domain-like"/>
    <property type="match status" value="1"/>
</dbReference>
<evidence type="ECO:0000256" key="5">
    <source>
        <dbReference type="ARBA" id="ARBA00022737"/>
    </source>
</evidence>
<sequence>MKITPSVVLDAPTYYVSHFNGVYDTEKCVVIRDLGIECDDEAMPAVLAKLPKPTHVLDLTNNELNQIPDLSAHDEITTLLLGRNRISKIDGRRLPRRLRRLVLSNNGVEQLAALEGLRDAPKTLENLSLRGNSVCHLEDYRVFALSRAPQLKTLDFTKISDQERNAGCKFRSSPGKDIAPSRQKFKDKNEEIMDVIVGKMSDEVRNRLKDELAAASTLDEIERIESLLSGGV</sequence>
<dbReference type="RefSeq" id="XP_002556047.1">
    <property type="nucleotide sequence ID" value="XM_002556001.1"/>
</dbReference>
<dbReference type="Pfam" id="PF14580">
    <property type="entry name" value="LRR_9"/>
    <property type="match status" value="1"/>
</dbReference>
<gene>
    <name evidence="10" type="ordered locus">KLTH0H03806g</name>
</gene>
<dbReference type="PROSITE" id="PS51450">
    <property type="entry name" value="LRR"/>
    <property type="match status" value="1"/>
</dbReference>
<organism evidence="10 11">
    <name type="scientific">Lachancea thermotolerans (strain ATCC 56472 / CBS 6340 / NRRL Y-8284)</name>
    <name type="common">Yeast</name>
    <name type="synonym">Kluyveromyces thermotolerans</name>
    <dbReference type="NCBI Taxonomy" id="559295"/>
    <lineage>
        <taxon>Eukaryota</taxon>
        <taxon>Fungi</taxon>
        <taxon>Dikarya</taxon>
        <taxon>Ascomycota</taxon>
        <taxon>Saccharomycotina</taxon>
        <taxon>Saccharomycetes</taxon>
        <taxon>Saccharomycetales</taxon>
        <taxon>Saccharomycetaceae</taxon>
        <taxon>Lachancea</taxon>
    </lineage>
</organism>
<dbReference type="GO" id="GO:0005681">
    <property type="term" value="C:spliceosomal complex"/>
    <property type="evidence" value="ECO:0007669"/>
    <property type="project" value="UniProtKB-KW"/>
</dbReference>
<dbReference type="OrthoDB" id="433501at2759"/>
<dbReference type="EMBL" id="CU928180">
    <property type="protein sequence ID" value="CAR30185.1"/>
    <property type="molecule type" value="Genomic_DNA"/>
</dbReference>
<keyword evidence="5" id="KW-0677">Repeat</keyword>
<dbReference type="GO" id="GO:0005686">
    <property type="term" value="C:U2 snRNP"/>
    <property type="evidence" value="ECO:0007669"/>
    <property type="project" value="TreeGrafter"/>
</dbReference>
<dbReference type="InterPro" id="IPR044640">
    <property type="entry name" value="RU2A"/>
</dbReference>
<evidence type="ECO:0000256" key="4">
    <source>
        <dbReference type="ARBA" id="ARBA00022728"/>
    </source>
</evidence>
<keyword evidence="6" id="KW-0508">mRNA splicing</keyword>
<dbReference type="InterPro" id="IPR032675">
    <property type="entry name" value="LRR_dom_sf"/>
</dbReference>
<evidence type="ECO:0000313" key="10">
    <source>
        <dbReference type="EMBL" id="CAR30185.1"/>
    </source>
</evidence>
<comment type="subcellular location">
    <subcellularLocation>
        <location evidence="1">Nucleus</location>
    </subcellularLocation>
</comment>
<dbReference type="GO" id="GO:0030620">
    <property type="term" value="F:U2 snRNA binding"/>
    <property type="evidence" value="ECO:0007669"/>
    <property type="project" value="InterPro"/>
</dbReference>
<accession>C5E2C4</accession>
<dbReference type="Gene3D" id="3.80.10.10">
    <property type="entry name" value="Ribonuclease Inhibitor"/>
    <property type="match status" value="1"/>
</dbReference>
<evidence type="ECO:0000256" key="3">
    <source>
        <dbReference type="ARBA" id="ARBA00022664"/>
    </source>
</evidence>
<name>C5E2C4_LACTC</name>
<comment type="similarity">
    <text evidence="8">Belongs to the U2 small nuclear ribonucleoprotein A family.</text>
</comment>
<dbReference type="PANTHER" id="PTHR10552">
    <property type="entry name" value="U2 SMALL NUCLEAR RIBONUCLEOPROTEIN A"/>
    <property type="match status" value="1"/>
</dbReference>
<keyword evidence="2" id="KW-0433">Leucine-rich repeat</keyword>
<protein>
    <recommendedName>
        <fullName evidence="9">U2 small nuclear ribonucleoprotein A'</fullName>
    </recommendedName>
</protein>
<dbReference type="GO" id="GO:0000398">
    <property type="term" value="P:mRNA splicing, via spliceosome"/>
    <property type="evidence" value="ECO:0007669"/>
    <property type="project" value="InterPro"/>
</dbReference>
<keyword evidence="3" id="KW-0507">mRNA processing</keyword>
<dbReference type="InParanoid" id="C5E2C4"/>
<keyword evidence="7" id="KW-0539">Nucleus</keyword>
<dbReference type="GeneID" id="8294360"/>
<evidence type="ECO:0000256" key="9">
    <source>
        <dbReference type="ARBA" id="ARBA00024238"/>
    </source>
</evidence>